<dbReference type="SMART" id="SM00387">
    <property type="entry name" value="HATPase_c"/>
    <property type="match status" value="1"/>
</dbReference>
<dbReference type="InterPro" id="IPR011623">
    <property type="entry name" value="7TMR_DISM_rcpt_extracell_dom1"/>
</dbReference>
<reference evidence="12" key="1">
    <citation type="submission" date="2016-10" db="EMBL/GenBank/DDBJ databases">
        <authorList>
            <person name="Varghese N."/>
            <person name="Submissions S."/>
        </authorList>
    </citation>
    <scope>NUCLEOTIDE SEQUENCE [LARGE SCALE GENOMIC DNA]</scope>
    <source>
        <strain evidence="12">DSM 16995</strain>
    </source>
</reference>
<dbReference type="Gene3D" id="1.20.5.1930">
    <property type="match status" value="1"/>
</dbReference>
<evidence type="ECO:0000313" key="12">
    <source>
        <dbReference type="Proteomes" id="UP000199053"/>
    </source>
</evidence>
<feature type="transmembrane region" description="Helical" evidence="9">
    <location>
        <begin position="218"/>
        <end position="234"/>
    </location>
</feature>
<keyword evidence="9" id="KW-0812">Transmembrane</keyword>
<evidence type="ECO:0000259" key="10">
    <source>
        <dbReference type="SMART" id="SM00387"/>
    </source>
</evidence>
<dbReference type="Pfam" id="PF02518">
    <property type="entry name" value="HATPase_c"/>
    <property type="match status" value="1"/>
</dbReference>
<evidence type="ECO:0000256" key="8">
    <source>
        <dbReference type="ARBA" id="ARBA00023012"/>
    </source>
</evidence>
<keyword evidence="4" id="KW-0808">Transferase</keyword>
<dbReference type="EC" id="2.7.13.3" evidence="2"/>
<keyword evidence="6 11" id="KW-0418">Kinase</keyword>
<dbReference type="GO" id="GO:0046983">
    <property type="term" value="F:protein dimerization activity"/>
    <property type="evidence" value="ECO:0007669"/>
    <property type="project" value="InterPro"/>
</dbReference>
<evidence type="ECO:0000256" key="6">
    <source>
        <dbReference type="ARBA" id="ARBA00022777"/>
    </source>
</evidence>
<dbReference type="Proteomes" id="UP000199053">
    <property type="component" value="Unassembled WGS sequence"/>
</dbReference>
<dbReference type="PANTHER" id="PTHR24421:SF10">
    <property type="entry name" value="NITRATE_NITRITE SENSOR PROTEIN NARQ"/>
    <property type="match status" value="1"/>
</dbReference>
<evidence type="ECO:0000256" key="4">
    <source>
        <dbReference type="ARBA" id="ARBA00022679"/>
    </source>
</evidence>
<dbReference type="Pfam" id="PF07695">
    <property type="entry name" value="7TMR-DISM_7TM"/>
    <property type="match status" value="1"/>
</dbReference>
<dbReference type="SUPFAM" id="SSF55874">
    <property type="entry name" value="ATPase domain of HSP90 chaperone/DNA topoisomerase II/histidine kinase"/>
    <property type="match status" value="1"/>
</dbReference>
<dbReference type="GO" id="GO:0000155">
    <property type="term" value="F:phosphorelay sensor kinase activity"/>
    <property type="evidence" value="ECO:0007669"/>
    <property type="project" value="InterPro"/>
</dbReference>
<feature type="domain" description="Histidine kinase/HSP90-like ATPase" evidence="10">
    <location>
        <begin position="537"/>
        <end position="631"/>
    </location>
</feature>
<evidence type="ECO:0000256" key="3">
    <source>
        <dbReference type="ARBA" id="ARBA00022553"/>
    </source>
</evidence>
<comment type="catalytic activity">
    <reaction evidence="1">
        <text>ATP + protein L-histidine = ADP + protein N-phospho-L-histidine.</text>
        <dbReference type="EC" id="2.7.13.3"/>
    </reaction>
</comment>
<sequence length="645" mass="72434">MLGGCEPTDDLSPRAVQGVFDMRDHSLSAGETVNLDGEWEFYWDQLLTPDNFISGSSKPEMTGYFLMHRAWNKFNLNGKRLGGTGQATFRLRLLPNRPAGRIHLRLFDIHEAYRLWANGKLIAQSGVPGRSAETEVPGGSLKLAEIEFQSRPVELVLQVSNHHFRIGGVPEPIRIALPGTLETIRARDWGIALFFAGCMLIMGIYHFVLYLFRKRDKAPLYFSLYCLLVVSYSVTSNTSQWVASAILPWWNPVIMENFSLTCFVIWASLLFRFLETLYPNEFHHKLVYFLDAKIVIFFFMMGFAPGVPLYWFIALCLVQMMIYAGYYLHRLLLCVKRGRSGALFLLAGLSSQFFVGLNDTLTHMGIIKSTYLAEPAVCFFVLTQSLALAQRFSASFDSVEHLSLELESKNISLCGEIKERNRLERKVVETSEEERRRISHELHDGLCQQLTGARLRSSALAHKFKDSDDAQTLIDLADLLKESTDDAYKTARGLWPIEHDASMPGPSLNDLLRGIAKSTDINVTFDKQSHCKKCLNPNMTKLYRIAQEALTNAAKHSKAQNIRLTLHCHGNGQVKLSVQDDGIGRKAAGTMHGGLGMSIMAHRAKLINAELRIENDPQGGTVVTCVAPCSVHELSRINQNGNENE</sequence>
<name>A0A1G9BCL8_9BACT</name>
<keyword evidence="9" id="KW-1133">Transmembrane helix</keyword>
<keyword evidence="12" id="KW-1185">Reference proteome</keyword>
<feature type="transmembrane region" description="Helical" evidence="9">
    <location>
        <begin position="340"/>
        <end position="357"/>
    </location>
</feature>
<evidence type="ECO:0000256" key="2">
    <source>
        <dbReference type="ARBA" id="ARBA00012438"/>
    </source>
</evidence>
<dbReference type="InterPro" id="IPR050482">
    <property type="entry name" value="Sensor_HK_TwoCompSys"/>
</dbReference>
<feature type="transmembrane region" description="Helical" evidence="9">
    <location>
        <begin position="254"/>
        <end position="274"/>
    </location>
</feature>
<dbReference type="STRING" id="246191.SAMN05660337_0224"/>
<dbReference type="GO" id="GO:0005524">
    <property type="term" value="F:ATP binding"/>
    <property type="evidence" value="ECO:0007669"/>
    <property type="project" value="UniProtKB-KW"/>
</dbReference>
<keyword evidence="7" id="KW-0067">ATP-binding</keyword>
<dbReference type="PANTHER" id="PTHR24421">
    <property type="entry name" value="NITRATE/NITRITE SENSOR PROTEIN NARX-RELATED"/>
    <property type="match status" value="1"/>
</dbReference>
<keyword evidence="3" id="KW-0597">Phosphoprotein</keyword>
<proteinExistence type="predicted"/>
<dbReference type="GO" id="GO:0016020">
    <property type="term" value="C:membrane"/>
    <property type="evidence" value="ECO:0007669"/>
    <property type="project" value="InterPro"/>
</dbReference>
<organism evidence="11 12">
    <name type="scientific">Maridesulfovibrio ferrireducens</name>
    <dbReference type="NCBI Taxonomy" id="246191"/>
    <lineage>
        <taxon>Bacteria</taxon>
        <taxon>Pseudomonadati</taxon>
        <taxon>Thermodesulfobacteriota</taxon>
        <taxon>Desulfovibrionia</taxon>
        <taxon>Desulfovibrionales</taxon>
        <taxon>Desulfovibrionaceae</taxon>
        <taxon>Maridesulfovibrio</taxon>
    </lineage>
</organism>
<evidence type="ECO:0000256" key="9">
    <source>
        <dbReference type="SAM" id="Phobius"/>
    </source>
</evidence>
<dbReference type="AlphaFoldDB" id="A0A1G9BCL8"/>
<accession>A0A1G9BCL8</accession>
<evidence type="ECO:0000256" key="1">
    <source>
        <dbReference type="ARBA" id="ARBA00000085"/>
    </source>
</evidence>
<keyword evidence="8" id="KW-0902">Two-component regulatory system</keyword>
<feature type="transmembrane region" description="Helical" evidence="9">
    <location>
        <begin position="309"/>
        <end position="328"/>
    </location>
</feature>
<keyword evidence="5" id="KW-0547">Nucleotide-binding</keyword>
<feature type="transmembrane region" description="Helical" evidence="9">
    <location>
        <begin position="286"/>
        <end position="303"/>
    </location>
</feature>
<dbReference type="InterPro" id="IPR003594">
    <property type="entry name" value="HATPase_dom"/>
</dbReference>
<dbReference type="CDD" id="cd16917">
    <property type="entry name" value="HATPase_UhpB-NarQ-NarX-like"/>
    <property type="match status" value="1"/>
</dbReference>
<evidence type="ECO:0000256" key="5">
    <source>
        <dbReference type="ARBA" id="ARBA00022741"/>
    </source>
</evidence>
<dbReference type="Gene3D" id="3.30.565.10">
    <property type="entry name" value="Histidine kinase-like ATPase, C-terminal domain"/>
    <property type="match status" value="1"/>
</dbReference>
<dbReference type="EMBL" id="FNGA01000001">
    <property type="protein sequence ID" value="SDK36605.1"/>
    <property type="molecule type" value="Genomic_DNA"/>
</dbReference>
<protein>
    <recommendedName>
        <fullName evidence="2">histidine kinase</fullName>
        <ecNumber evidence="2">2.7.13.3</ecNumber>
    </recommendedName>
</protein>
<dbReference type="InterPro" id="IPR036890">
    <property type="entry name" value="HATPase_C_sf"/>
</dbReference>
<gene>
    <name evidence="11" type="ORF">SAMN05660337_0224</name>
</gene>
<dbReference type="InterPro" id="IPR011712">
    <property type="entry name" value="Sig_transdc_His_kin_sub3_dim/P"/>
</dbReference>
<dbReference type="Pfam" id="PF07730">
    <property type="entry name" value="HisKA_3"/>
    <property type="match status" value="1"/>
</dbReference>
<evidence type="ECO:0000256" key="7">
    <source>
        <dbReference type="ARBA" id="ARBA00022840"/>
    </source>
</evidence>
<keyword evidence="9" id="KW-0472">Membrane</keyword>
<feature type="transmembrane region" description="Helical" evidence="9">
    <location>
        <begin position="189"/>
        <end position="211"/>
    </location>
</feature>
<evidence type="ECO:0000313" key="11">
    <source>
        <dbReference type="EMBL" id="SDK36605.1"/>
    </source>
</evidence>